<dbReference type="KEGG" id="mig:Metig_0666"/>
<sequence>MHNITILHTLMEEYTMAYFLISVSNKENLKLCMKYKMAGFTNSVNGFWTFVEVDEGDYISFLYGARVYNLYKVIKKVVLKNANKYGPWSPITFKSGNTYYFPFRLHLQLVRKFEESMVRQEFAYVAENLLLRGGYRKTHFQADEVTFYQVSQMGEKVNDDSRDFEYYPPDDVFTPKITFNNKLQVIPEVFSFKELILQSLVRKFLSKNRDIFCKILQKMGIDGKPQDFEILGEKALPEGHVDIFIKEKHPKGTSKKIVIEVKRNSAKNEDFEQLKKYMDELGNECMGGILIAKSFSKRLSIPQENILCLTYKFENVGRNNLYTYDELLTRLQLQFLERWRK</sequence>
<evidence type="ECO:0000313" key="2">
    <source>
        <dbReference type="EMBL" id="AEF96216.1"/>
    </source>
</evidence>
<evidence type="ECO:0000313" key="3">
    <source>
        <dbReference type="Proteomes" id="UP000009227"/>
    </source>
</evidence>
<keyword evidence="3" id="KW-1185">Reference proteome</keyword>
<dbReference type="EMBL" id="CP002737">
    <property type="protein sequence ID" value="AEF96216.1"/>
    <property type="molecule type" value="Genomic_DNA"/>
</dbReference>
<dbReference type="HOGENOM" id="CLU_859492_0_0_2"/>
<dbReference type="InterPro" id="IPR048301">
    <property type="entry name" value="NucS_C"/>
</dbReference>
<dbReference type="Gene3D" id="3.40.1350.10">
    <property type="match status" value="1"/>
</dbReference>
<organism evidence="3">
    <name type="scientific">Methanotorris igneus (strain DSM 5666 / JCM 11834 / Kol 5)</name>
    <dbReference type="NCBI Taxonomy" id="880724"/>
    <lineage>
        <taxon>Archaea</taxon>
        <taxon>Methanobacteriati</taxon>
        <taxon>Methanobacteriota</taxon>
        <taxon>Methanomada group</taxon>
        <taxon>Methanococci</taxon>
        <taxon>Methanococcales</taxon>
        <taxon>Methanocaldococcaceae</taxon>
        <taxon>Methanotorris</taxon>
    </lineage>
</organism>
<dbReference type="InterPro" id="IPR011856">
    <property type="entry name" value="tRNA_endonuc-like_dom_sf"/>
</dbReference>
<dbReference type="Proteomes" id="UP000009227">
    <property type="component" value="Chromosome"/>
</dbReference>
<dbReference type="AlphaFoldDB" id="F6BCK5"/>
<dbReference type="Pfam" id="PF01939">
    <property type="entry name" value="NucS_C"/>
    <property type="match status" value="1"/>
</dbReference>
<proteinExistence type="predicted"/>
<accession>F6BCK5</accession>
<evidence type="ECO:0000259" key="1">
    <source>
        <dbReference type="Pfam" id="PF01939"/>
    </source>
</evidence>
<reference evidence="2 3" key="1">
    <citation type="submission" date="2011-05" db="EMBL/GenBank/DDBJ databases">
        <title>Complete sequence of Methanotorris igneus Kol 5.</title>
        <authorList>
            <consortium name="US DOE Joint Genome Institute"/>
            <person name="Lucas S."/>
            <person name="Han J."/>
            <person name="Lapidus A."/>
            <person name="Cheng J.-F."/>
            <person name="Goodwin L."/>
            <person name="Pitluck S."/>
            <person name="Peters L."/>
            <person name="Mikhailova N."/>
            <person name="Chertkov O."/>
            <person name="Han C."/>
            <person name="Tapia R."/>
            <person name="Land M."/>
            <person name="Hauser L."/>
            <person name="Kyrpides N."/>
            <person name="Ivanova N."/>
            <person name="Pagani I."/>
            <person name="Sieprawska-Lupa M."/>
            <person name="Whitman W."/>
            <person name="Woyke T."/>
        </authorList>
    </citation>
    <scope>NUCLEOTIDE SEQUENCE [LARGE SCALE GENOMIC DNA]</scope>
    <source>
        <strain evidence="3">DSM 5666 / JCM 11834 / Kol 5</strain>
    </source>
</reference>
<dbReference type="GO" id="GO:0004519">
    <property type="term" value="F:endonuclease activity"/>
    <property type="evidence" value="ECO:0007669"/>
    <property type="project" value="InterPro"/>
</dbReference>
<gene>
    <name evidence="2" type="ordered locus">Metig_0666</name>
</gene>
<dbReference type="GO" id="GO:0003676">
    <property type="term" value="F:nucleic acid binding"/>
    <property type="evidence" value="ECO:0007669"/>
    <property type="project" value="InterPro"/>
</dbReference>
<feature type="domain" description="Endonuclease NucS C-terminal" evidence="1">
    <location>
        <begin position="233"/>
        <end position="297"/>
    </location>
</feature>
<dbReference type="STRING" id="880724.Metig_0666"/>
<protein>
    <recommendedName>
        <fullName evidence="1">Endonuclease NucS C-terminal domain-containing protein</fullName>
    </recommendedName>
</protein>
<name>F6BCK5_METIK</name>